<dbReference type="InterPro" id="IPR029787">
    <property type="entry name" value="Nucleotide_cyclase"/>
</dbReference>
<feature type="chain" id="PRO_5023149617" description="diguanylate cyclase" evidence="5">
    <location>
        <begin position="35"/>
        <end position="995"/>
    </location>
</feature>
<dbReference type="InterPro" id="IPR011123">
    <property type="entry name" value="Y_Y_Y"/>
</dbReference>
<dbReference type="InterPro" id="IPR015943">
    <property type="entry name" value="WD40/YVTN_repeat-like_dom_sf"/>
</dbReference>
<dbReference type="CDD" id="cd01949">
    <property type="entry name" value="GGDEF"/>
    <property type="match status" value="1"/>
</dbReference>
<sequence length="995" mass="108707">MERMRGASVGNLARAMAMAVLLLCVGLLPPPAGAQDKPLSAYFRETWTTRQGLPHNQVNAIAQTPDGYLWFGTWEGLVRYNGLEFHAFDRGNTPALKDNGVRSVRASADGAVVIGTSRGGVTVKRGEFWRTWMVKDGLAQEEIMDAMLDRKGRLWVATEDSGIDLVDGDKVVHFNAGSGLPSGVTYGLMLDRDDSMWAATAGGLVHFAGGRPVVYAKASGLPDAPVFRAIQDAAGTVFVGTERGVYRREGERFVQVSRLLPVDGVPSLAKDAAGNLWVGTVNNGLLRLTQSGVEKFTSLRGLPNNRVAALLIDREGSVWAGTNAGLLRLSDAPFSTWNGDQGLSDDYVRALAESRDGSMWIGTSRGLNRWRGGKLEASYTAADGLPSDSVLSLLEDRDGSLLVGSYTAGLLRLRAGRVVAHYDNAHGMPGSNQVRALAQQDDGTVWIGTTRGLVRMRDGKFERFGVAEGLPREFIISLHLARDGSLWVGTANGAAHIADGRVQVVDMRGMNGAQDVFDFHEDNDGTLWFATDRGLLRYRNGRLKALGLAQGLPIDTLFAVVDDGIGSLWLTSNRGVMRIARSEAEAVLDGKKATLELDRFGEADGLASNQCNGASGPAALRDSSGRIWVATAGGAAVVQPRSLHAYKRQLPPVVIEQALVNDASVPLQATLKLPAGTRKLEFHYASLNFLTPRFVRYRYRLEGVDRGWIERGNQRVAQYTNLGPGKYRFEVNASAPGLGQGWSRDVTTLDIEIEPRLWQRTWFLALLAACAGLLVAGLYRWRLGHLRSRAAHLESVVEQRTSDLREQTDKLRESDHEKSILVARLKEQADAFERQAREDALTGLGNRRSMDEALARAFDQAARSGRPLSFALIDIDQFKRINDGYSHAAGDRALTEVARVMREELGALGKLARWGGEEFAVLFEGLALEEARRRCERLRWAVERLDCSGFAPGWKMSISGGVAERTGLAHYERLVSRADALMYEAKRAGRNRICG</sequence>
<evidence type="ECO:0000256" key="2">
    <source>
        <dbReference type="ARBA" id="ARBA00012528"/>
    </source>
</evidence>
<reference evidence="7 8" key="1">
    <citation type="submission" date="2019-06" db="EMBL/GenBank/DDBJ databases">
        <title>Thermomonas aquatica sp. nov., isolated from an industrial wastewater treatment plant.</title>
        <authorList>
            <person name="Jeon J.H."/>
            <person name="Park D.-S."/>
        </authorList>
    </citation>
    <scope>NUCLEOTIDE SEQUENCE [LARGE SCALE GENOMIC DNA]</scope>
    <source>
        <strain evidence="7 8">SY21</strain>
    </source>
</reference>
<accession>A0A5B7ZL54</accession>
<evidence type="ECO:0000256" key="5">
    <source>
        <dbReference type="SAM" id="SignalP"/>
    </source>
</evidence>
<dbReference type="InterPro" id="IPR013783">
    <property type="entry name" value="Ig-like_fold"/>
</dbReference>
<proteinExistence type="predicted"/>
<feature type="transmembrane region" description="Helical" evidence="4">
    <location>
        <begin position="761"/>
        <end position="779"/>
    </location>
</feature>
<dbReference type="SUPFAM" id="SSF63829">
    <property type="entry name" value="Calcium-dependent phosphotriesterase"/>
    <property type="match status" value="3"/>
</dbReference>
<keyword evidence="4" id="KW-0812">Transmembrane</keyword>
<dbReference type="PANTHER" id="PTHR45138">
    <property type="entry name" value="REGULATORY COMPONENTS OF SENSORY TRANSDUCTION SYSTEM"/>
    <property type="match status" value="1"/>
</dbReference>
<dbReference type="InterPro" id="IPR050469">
    <property type="entry name" value="Diguanylate_Cyclase"/>
</dbReference>
<evidence type="ECO:0000256" key="1">
    <source>
        <dbReference type="ARBA" id="ARBA00001946"/>
    </source>
</evidence>
<evidence type="ECO:0000313" key="7">
    <source>
        <dbReference type="EMBL" id="QDA55954.1"/>
    </source>
</evidence>
<dbReference type="GO" id="GO:1902201">
    <property type="term" value="P:negative regulation of bacterial-type flagellum-dependent cell motility"/>
    <property type="evidence" value="ECO:0007669"/>
    <property type="project" value="TreeGrafter"/>
</dbReference>
<dbReference type="SUPFAM" id="SSF55073">
    <property type="entry name" value="Nucleotide cyclase"/>
    <property type="match status" value="1"/>
</dbReference>
<dbReference type="EMBL" id="CP040871">
    <property type="protein sequence ID" value="QDA55954.1"/>
    <property type="molecule type" value="Genomic_DNA"/>
</dbReference>
<dbReference type="Gene3D" id="3.30.70.270">
    <property type="match status" value="1"/>
</dbReference>
<gene>
    <name evidence="7" type="ORF">FHQ07_00775</name>
</gene>
<dbReference type="PROSITE" id="PS50887">
    <property type="entry name" value="GGDEF"/>
    <property type="match status" value="1"/>
</dbReference>
<keyword evidence="5" id="KW-0732">Signal</keyword>
<evidence type="ECO:0000313" key="8">
    <source>
        <dbReference type="Proteomes" id="UP000308149"/>
    </source>
</evidence>
<dbReference type="InterPro" id="IPR043128">
    <property type="entry name" value="Rev_trsase/Diguanyl_cyclase"/>
</dbReference>
<evidence type="ECO:0000256" key="4">
    <source>
        <dbReference type="SAM" id="Phobius"/>
    </source>
</evidence>
<dbReference type="Pfam" id="PF00990">
    <property type="entry name" value="GGDEF"/>
    <property type="match status" value="1"/>
</dbReference>
<feature type="domain" description="GGDEF" evidence="6">
    <location>
        <begin position="866"/>
        <end position="995"/>
    </location>
</feature>
<dbReference type="KEGG" id="thes:FHQ07_00775"/>
<dbReference type="AlphaFoldDB" id="A0A5B7ZL54"/>
<dbReference type="NCBIfam" id="TIGR00254">
    <property type="entry name" value="GGDEF"/>
    <property type="match status" value="1"/>
</dbReference>
<keyword evidence="8" id="KW-1185">Reference proteome</keyword>
<organism evidence="7 8">
    <name type="scientific">Thermomonas aquatica</name>
    <dbReference type="NCBI Taxonomy" id="2202149"/>
    <lineage>
        <taxon>Bacteria</taxon>
        <taxon>Pseudomonadati</taxon>
        <taxon>Pseudomonadota</taxon>
        <taxon>Gammaproteobacteria</taxon>
        <taxon>Lysobacterales</taxon>
        <taxon>Lysobacteraceae</taxon>
        <taxon>Thermomonas</taxon>
    </lineage>
</organism>
<dbReference type="OrthoDB" id="176203at2"/>
<dbReference type="Gene3D" id="2.130.10.10">
    <property type="entry name" value="YVTN repeat-like/Quinoprotein amine dehydrogenase"/>
    <property type="match status" value="3"/>
</dbReference>
<comment type="catalytic activity">
    <reaction evidence="3">
        <text>2 GTP = 3',3'-c-di-GMP + 2 diphosphate</text>
        <dbReference type="Rhea" id="RHEA:24898"/>
        <dbReference type="ChEBI" id="CHEBI:33019"/>
        <dbReference type="ChEBI" id="CHEBI:37565"/>
        <dbReference type="ChEBI" id="CHEBI:58805"/>
        <dbReference type="EC" id="2.7.7.65"/>
    </reaction>
</comment>
<keyword evidence="4" id="KW-1133">Transmembrane helix</keyword>
<name>A0A5B7ZL54_9GAMM</name>
<protein>
    <recommendedName>
        <fullName evidence="2">diguanylate cyclase</fullName>
        <ecNumber evidence="2">2.7.7.65</ecNumber>
    </recommendedName>
</protein>
<evidence type="ECO:0000259" key="6">
    <source>
        <dbReference type="PROSITE" id="PS50887"/>
    </source>
</evidence>
<dbReference type="FunFam" id="3.30.70.270:FF:000001">
    <property type="entry name" value="Diguanylate cyclase domain protein"/>
    <property type="match status" value="1"/>
</dbReference>
<dbReference type="Pfam" id="PF07495">
    <property type="entry name" value="Y_Y_Y"/>
    <property type="match status" value="1"/>
</dbReference>
<dbReference type="SMART" id="SM00267">
    <property type="entry name" value="GGDEF"/>
    <property type="match status" value="1"/>
</dbReference>
<comment type="cofactor">
    <cofactor evidence="1">
        <name>Mg(2+)</name>
        <dbReference type="ChEBI" id="CHEBI:18420"/>
    </cofactor>
</comment>
<keyword evidence="4" id="KW-0472">Membrane</keyword>
<dbReference type="InterPro" id="IPR000160">
    <property type="entry name" value="GGDEF_dom"/>
</dbReference>
<dbReference type="Gene3D" id="2.60.40.10">
    <property type="entry name" value="Immunoglobulins"/>
    <property type="match status" value="1"/>
</dbReference>
<feature type="signal peptide" evidence="5">
    <location>
        <begin position="1"/>
        <end position="34"/>
    </location>
</feature>
<dbReference type="PANTHER" id="PTHR45138:SF9">
    <property type="entry name" value="DIGUANYLATE CYCLASE DGCM-RELATED"/>
    <property type="match status" value="1"/>
</dbReference>
<dbReference type="EC" id="2.7.7.65" evidence="2"/>
<dbReference type="Pfam" id="PF07494">
    <property type="entry name" value="Reg_prop"/>
    <property type="match status" value="7"/>
</dbReference>
<dbReference type="GO" id="GO:0052621">
    <property type="term" value="F:diguanylate cyclase activity"/>
    <property type="evidence" value="ECO:0007669"/>
    <property type="project" value="UniProtKB-EC"/>
</dbReference>
<dbReference type="GO" id="GO:0043709">
    <property type="term" value="P:cell adhesion involved in single-species biofilm formation"/>
    <property type="evidence" value="ECO:0007669"/>
    <property type="project" value="TreeGrafter"/>
</dbReference>
<evidence type="ECO:0000256" key="3">
    <source>
        <dbReference type="ARBA" id="ARBA00034247"/>
    </source>
</evidence>
<dbReference type="GO" id="GO:0005886">
    <property type="term" value="C:plasma membrane"/>
    <property type="evidence" value="ECO:0007669"/>
    <property type="project" value="TreeGrafter"/>
</dbReference>
<dbReference type="InterPro" id="IPR011110">
    <property type="entry name" value="Reg_prop"/>
</dbReference>
<dbReference type="Proteomes" id="UP000308149">
    <property type="component" value="Chromosome"/>
</dbReference>